<protein>
    <submittedName>
        <fullName evidence="1">Uncharacterized protein</fullName>
    </submittedName>
</protein>
<sequence length="65" mass="7228">MGSAALAAIEKVVNIINRPTNLIKLAAFDFLKVSLIKQSNLKDVMDVFYLFGITRENDKPIAFAE</sequence>
<dbReference type="AlphaFoldDB" id="A0A512BFG1"/>
<name>A0A512BFG1_9BACT</name>
<organism evidence="1 2">
    <name type="scientific">Segetibacter aerophilus</name>
    <dbReference type="NCBI Taxonomy" id="670293"/>
    <lineage>
        <taxon>Bacteria</taxon>
        <taxon>Pseudomonadati</taxon>
        <taxon>Bacteroidota</taxon>
        <taxon>Chitinophagia</taxon>
        <taxon>Chitinophagales</taxon>
        <taxon>Chitinophagaceae</taxon>
        <taxon>Segetibacter</taxon>
    </lineage>
</organism>
<proteinExistence type="predicted"/>
<accession>A0A512BFG1</accession>
<gene>
    <name evidence="1" type="ORF">SAE01_32050</name>
</gene>
<comment type="caution">
    <text evidence="1">The sequence shown here is derived from an EMBL/GenBank/DDBJ whole genome shotgun (WGS) entry which is preliminary data.</text>
</comment>
<dbReference type="EMBL" id="BJYT01000012">
    <property type="protein sequence ID" value="GEO10709.1"/>
    <property type="molecule type" value="Genomic_DNA"/>
</dbReference>
<reference evidence="1 2" key="1">
    <citation type="submission" date="2019-07" db="EMBL/GenBank/DDBJ databases">
        <title>Whole genome shotgun sequence of Segetibacter aerophilus NBRC 106135.</title>
        <authorList>
            <person name="Hosoyama A."/>
            <person name="Uohara A."/>
            <person name="Ohji S."/>
            <person name="Ichikawa N."/>
        </authorList>
    </citation>
    <scope>NUCLEOTIDE SEQUENCE [LARGE SCALE GENOMIC DNA]</scope>
    <source>
        <strain evidence="1 2">NBRC 106135</strain>
    </source>
</reference>
<evidence type="ECO:0000313" key="1">
    <source>
        <dbReference type="EMBL" id="GEO10709.1"/>
    </source>
</evidence>
<dbReference type="Proteomes" id="UP000321513">
    <property type="component" value="Unassembled WGS sequence"/>
</dbReference>
<evidence type="ECO:0000313" key="2">
    <source>
        <dbReference type="Proteomes" id="UP000321513"/>
    </source>
</evidence>
<keyword evidence="2" id="KW-1185">Reference proteome</keyword>